<dbReference type="InParanoid" id="A0A2P5FUN8"/>
<name>A0A2P5FUN8_TREOI</name>
<protein>
    <submittedName>
        <fullName evidence="1">Uncharacterized protein</fullName>
    </submittedName>
</protein>
<evidence type="ECO:0000313" key="1">
    <source>
        <dbReference type="EMBL" id="POO01495.1"/>
    </source>
</evidence>
<reference evidence="2" key="1">
    <citation type="submission" date="2016-06" db="EMBL/GenBank/DDBJ databases">
        <title>Parallel loss of symbiosis genes in relatives of nitrogen-fixing non-legume Parasponia.</title>
        <authorList>
            <person name="Van Velzen R."/>
            <person name="Holmer R."/>
            <person name="Bu F."/>
            <person name="Rutten L."/>
            <person name="Van Zeijl A."/>
            <person name="Liu W."/>
            <person name="Santuari L."/>
            <person name="Cao Q."/>
            <person name="Sharma T."/>
            <person name="Shen D."/>
            <person name="Roswanjaya Y."/>
            <person name="Wardhani T."/>
            <person name="Kalhor M.S."/>
            <person name="Jansen J."/>
            <person name="Van den Hoogen J."/>
            <person name="Gungor B."/>
            <person name="Hartog M."/>
            <person name="Hontelez J."/>
            <person name="Verver J."/>
            <person name="Yang W.-C."/>
            <person name="Schijlen E."/>
            <person name="Repin R."/>
            <person name="Schilthuizen M."/>
            <person name="Schranz E."/>
            <person name="Heidstra R."/>
            <person name="Miyata K."/>
            <person name="Fedorova E."/>
            <person name="Kohlen W."/>
            <person name="Bisseling T."/>
            <person name="Smit S."/>
            <person name="Geurts R."/>
        </authorList>
    </citation>
    <scope>NUCLEOTIDE SEQUENCE [LARGE SCALE GENOMIC DNA]</scope>
    <source>
        <strain evidence="2">cv. RG33-2</strain>
    </source>
</reference>
<sequence length="58" mass="6359">MEVVLICALCNVLHPELLFTQEAPTVLLLALGDDALTCQTLRKAKPTKSSQHQEPINC</sequence>
<organism evidence="1 2">
    <name type="scientific">Trema orientale</name>
    <name type="common">Charcoal tree</name>
    <name type="synonym">Celtis orientalis</name>
    <dbReference type="NCBI Taxonomy" id="63057"/>
    <lineage>
        <taxon>Eukaryota</taxon>
        <taxon>Viridiplantae</taxon>
        <taxon>Streptophyta</taxon>
        <taxon>Embryophyta</taxon>
        <taxon>Tracheophyta</taxon>
        <taxon>Spermatophyta</taxon>
        <taxon>Magnoliopsida</taxon>
        <taxon>eudicotyledons</taxon>
        <taxon>Gunneridae</taxon>
        <taxon>Pentapetalae</taxon>
        <taxon>rosids</taxon>
        <taxon>fabids</taxon>
        <taxon>Rosales</taxon>
        <taxon>Cannabaceae</taxon>
        <taxon>Trema</taxon>
    </lineage>
</organism>
<evidence type="ECO:0000313" key="2">
    <source>
        <dbReference type="Proteomes" id="UP000237000"/>
    </source>
</evidence>
<dbReference type="Proteomes" id="UP000237000">
    <property type="component" value="Unassembled WGS sequence"/>
</dbReference>
<dbReference type="OrthoDB" id="10467948at2759"/>
<dbReference type="EMBL" id="JXTC01000008">
    <property type="protein sequence ID" value="POO01495.1"/>
    <property type="molecule type" value="Genomic_DNA"/>
</dbReference>
<gene>
    <name evidence="1" type="ORF">TorRG33x02_028020</name>
</gene>
<dbReference type="AlphaFoldDB" id="A0A2P5FUN8"/>
<proteinExistence type="predicted"/>
<comment type="caution">
    <text evidence="1">The sequence shown here is derived from an EMBL/GenBank/DDBJ whole genome shotgun (WGS) entry which is preliminary data.</text>
</comment>
<accession>A0A2P5FUN8</accession>
<keyword evidence="2" id="KW-1185">Reference proteome</keyword>